<name>A0A369K794_HYPMA</name>
<keyword evidence="3" id="KW-1185">Reference proteome</keyword>
<organism evidence="2 3">
    <name type="scientific">Hypsizygus marmoreus</name>
    <name type="common">White beech mushroom</name>
    <name type="synonym">Agaricus marmoreus</name>
    <dbReference type="NCBI Taxonomy" id="39966"/>
    <lineage>
        <taxon>Eukaryota</taxon>
        <taxon>Fungi</taxon>
        <taxon>Dikarya</taxon>
        <taxon>Basidiomycota</taxon>
        <taxon>Agaricomycotina</taxon>
        <taxon>Agaricomycetes</taxon>
        <taxon>Agaricomycetidae</taxon>
        <taxon>Agaricales</taxon>
        <taxon>Tricholomatineae</taxon>
        <taxon>Lyophyllaceae</taxon>
        <taxon>Hypsizygus</taxon>
    </lineage>
</organism>
<dbReference type="EMBL" id="LUEZ02000010">
    <property type="protein sequence ID" value="RDB29340.1"/>
    <property type="molecule type" value="Genomic_DNA"/>
</dbReference>
<evidence type="ECO:0000313" key="3">
    <source>
        <dbReference type="Proteomes" id="UP000076154"/>
    </source>
</evidence>
<evidence type="ECO:0000313" key="2">
    <source>
        <dbReference type="EMBL" id="RDB29340.1"/>
    </source>
</evidence>
<dbReference type="AlphaFoldDB" id="A0A369K794"/>
<feature type="compositionally biased region" description="Basic and acidic residues" evidence="1">
    <location>
        <begin position="82"/>
        <end position="95"/>
    </location>
</feature>
<dbReference type="Proteomes" id="UP000076154">
    <property type="component" value="Unassembled WGS sequence"/>
</dbReference>
<accession>A0A369K794</accession>
<protein>
    <submittedName>
        <fullName evidence="2">Uncharacterized protein</fullName>
    </submittedName>
</protein>
<dbReference type="InParanoid" id="A0A369K794"/>
<proteinExistence type="predicted"/>
<comment type="caution">
    <text evidence="2">The sequence shown here is derived from an EMBL/GenBank/DDBJ whole genome shotgun (WGS) entry which is preliminary data.</text>
</comment>
<feature type="region of interest" description="Disordered" evidence="1">
    <location>
        <begin position="75"/>
        <end position="95"/>
    </location>
</feature>
<evidence type="ECO:0000256" key="1">
    <source>
        <dbReference type="SAM" id="MobiDB-lite"/>
    </source>
</evidence>
<gene>
    <name evidence="2" type="ORF">Hypma_014856</name>
</gene>
<reference evidence="2" key="1">
    <citation type="submission" date="2018-04" db="EMBL/GenBank/DDBJ databases">
        <title>Whole genome sequencing of Hypsizygus marmoreus.</title>
        <authorList>
            <person name="Choi I.-G."/>
            <person name="Min B."/>
            <person name="Kim J.-G."/>
            <person name="Kim S."/>
            <person name="Oh Y.-L."/>
            <person name="Kong W.-S."/>
            <person name="Park H."/>
            <person name="Jeong J."/>
            <person name="Song E.-S."/>
        </authorList>
    </citation>
    <scope>NUCLEOTIDE SEQUENCE [LARGE SCALE GENOMIC DNA]</scope>
    <source>
        <strain evidence="2">51987-8</strain>
    </source>
</reference>
<sequence length="95" mass="10787">MGLCMRRIRAEADISGFRINAVWIAKGVPRQHLLLGPAYSEWKASGTPEMEERLKKFMEFVQVEVMPATWPSIDGALPEGFRGVKEEAPKSERLR</sequence>